<evidence type="ECO:0000256" key="2">
    <source>
        <dbReference type="SAM" id="MobiDB-lite"/>
    </source>
</evidence>
<feature type="compositionally biased region" description="Polar residues" evidence="2">
    <location>
        <begin position="1245"/>
        <end position="1255"/>
    </location>
</feature>
<keyword evidence="6" id="KW-1185">Reference proteome</keyword>
<dbReference type="STRING" id="10228.B3RXT0"/>
<protein>
    <submittedName>
        <fullName evidence="5">Uncharacterized protein</fullName>
    </submittedName>
</protein>
<dbReference type="HOGENOM" id="CLU_003228_0_0_1"/>
<dbReference type="InterPro" id="IPR054094">
    <property type="entry name" value="Androglobin_IV"/>
</dbReference>
<feature type="region of interest" description="Disordered" evidence="2">
    <location>
        <begin position="321"/>
        <end position="348"/>
    </location>
</feature>
<accession>B3RXT0</accession>
<dbReference type="GO" id="GO:0007286">
    <property type="term" value="P:spermatid development"/>
    <property type="evidence" value="ECO:0000318"/>
    <property type="project" value="GO_Central"/>
</dbReference>
<name>B3RXT0_TRIAD</name>
<dbReference type="InterPro" id="IPR001300">
    <property type="entry name" value="Peptidase_C2_calpain_cat"/>
</dbReference>
<feature type="compositionally biased region" description="Polar residues" evidence="2">
    <location>
        <begin position="1374"/>
        <end position="1400"/>
    </location>
</feature>
<dbReference type="Pfam" id="PF00648">
    <property type="entry name" value="Peptidase_C2"/>
    <property type="match status" value="1"/>
</dbReference>
<dbReference type="GO" id="GO:0006508">
    <property type="term" value="P:proteolysis"/>
    <property type="evidence" value="ECO:0007669"/>
    <property type="project" value="InterPro"/>
</dbReference>
<reference evidence="5 6" key="1">
    <citation type="journal article" date="2008" name="Nature">
        <title>The Trichoplax genome and the nature of placozoans.</title>
        <authorList>
            <person name="Srivastava M."/>
            <person name="Begovic E."/>
            <person name="Chapman J."/>
            <person name="Putnam N.H."/>
            <person name="Hellsten U."/>
            <person name="Kawashima T."/>
            <person name="Kuo A."/>
            <person name="Mitros T."/>
            <person name="Salamov A."/>
            <person name="Carpenter M.L."/>
            <person name="Signorovitch A.Y."/>
            <person name="Moreno M.A."/>
            <person name="Kamm K."/>
            <person name="Grimwood J."/>
            <person name="Schmutz J."/>
            <person name="Shapiro H."/>
            <person name="Grigoriev I.V."/>
            <person name="Buss L.W."/>
            <person name="Schierwater B."/>
            <person name="Dellaporta S.L."/>
            <person name="Rokhsar D.S."/>
        </authorList>
    </citation>
    <scope>NUCLEOTIDE SEQUENCE [LARGE SCALE GENOMIC DNA]</scope>
    <source>
        <strain evidence="5 6">Grell-BS-1999</strain>
    </source>
</reference>
<dbReference type="eggNOG" id="KOG0045">
    <property type="taxonomic scope" value="Eukaryota"/>
</dbReference>
<dbReference type="InterPro" id="IPR053033">
    <property type="entry name" value="Androglobin-like"/>
</dbReference>
<dbReference type="EMBL" id="DS985245">
    <property type="protein sequence ID" value="EDV24483.1"/>
    <property type="molecule type" value="Genomic_DNA"/>
</dbReference>
<dbReference type="InterPro" id="IPR054093">
    <property type="entry name" value="Androglobin_II"/>
</dbReference>
<dbReference type="GO" id="GO:0097225">
    <property type="term" value="C:sperm midpiece"/>
    <property type="evidence" value="ECO:0000318"/>
    <property type="project" value="GO_Central"/>
</dbReference>
<feature type="region of interest" description="Disordered" evidence="2">
    <location>
        <begin position="1221"/>
        <end position="1292"/>
    </location>
</feature>
<feature type="compositionally biased region" description="Basic and acidic residues" evidence="2">
    <location>
        <begin position="595"/>
        <end position="613"/>
    </location>
</feature>
<dbReference type="PANTHER" id="PTHR46298">
    <property type="entry name" value="ANDROGLOBIN"/>
    <property type="match status" value="1"/>
</dbReference>
<dbReference type="InParanoid" id="B3RXT0"/>
<feature type="region of interest" description="Disordered" evidence="2">
    <location>
        <begin position="594"/>
        <end position="613"/>
    </location>
</feature>
<dbReference type="Pfam" id="PF22070">
    <property type="entry name" value="Androglobin_V"/>
    <property type="match status" value="1"/>
</dbReference>
<dbReference type="Pfam" id="PF22068">
    <property type="entry name" value="Androglobin_II"/>
    <property type="match status" value="1"/>
</dbReference>
<feature type="compositionally biased region" description="Low complexity" evidence="2">
    <location>
        <begin position="1263"/>
        <end position="1273"/>
    </location>
</feature>
<dbReference type="InterPro" id="IPR057249">
    <property type="entry name" value="Globin_CP_ADGB"/>
</dbReference>
<feature type="region of interest" description="Disordered" evidence="2">
    <location>
        <begin position="1"/>
        <end position="78"/>
    </location>
</feature>
<evidence type="ECO:0000313" key="5">
    <source>
        <dbReference type="EMBL" id="EDV24483.1"/>
    </source>
</evidence>
<evidence type="ECO:0000256" key="1">
    <source>
        <dbReference type="PROSITE-ProRule" id="PRU00239"/>
    </source>
</evidence>
<feature type="compositionally biased region" description="Basic and acidic residues" evidence="2">
    <location>
        <begin position="1332"/>
        <end position="1352"/>
    </location>
</feature>
<dbReference type="GO" id="GO:0004198">
    <property type="term" value="F:calcium-dependent cysteine-type endopeptidase activity"/>
    <property type="evidence" value="ECO:0007669"/>
    <property type="project" value="InterPro"/>
</dbReference>
<dbReference type="SMART" id="SM00230">
    <property type="entry name" value="CysPc"/>
    <property type="match status" value="1"/>
</dbReference>
<dbReference type="RefSeq" id="XP_002112373.1">
    <property type="nucleotide sequence ID" value="XM_002112337.1"/>
</dbReference>
<feature type="compositionally biased region" description="Basic and acidic residues" evidence="2">
    <location>
        <begin position="504"/>
        <end position="516"/>
    </location>
</feature>
<feature type="compositionally biased region" description="Basic and acidic residues" evidence="2">
    <location>
        <begin position="49"/>
        <end position="66"/>
    </location>
</feature>
<dbReference type="OrthoDB" id="9374162at2759"/>
<comment type="caution">
    <text evidence="1">Lacks conserved residue(s) required for the propagation of feature annotation.</text>
</comment>
<feature type="domain" description="Calpain catalytic" evidence="3">
    <location>
        <begin position="83"/>
        <end position="297"/>
    </location>
</feature>
<dbReference type="GeneID" id="6753586"/>
<feature type="region of interest" description="Disordered" evidence="2">
    <location>
        <begin position="1332"/>
        <end position="1410"/>
    </location>
</feature>
<dbReference type="OMA" id="DMYKEMR"/>
<dbReference type="PROSITE" id="PS50203">
    <property type="entry name" value="CALPAIN_CAT"/>
    <property type="match status" value="1"/>
</dbReference>
<dbReference type="Proteomes" id="UP000009022">
    <property type="component" value="Unassembled WGS sequence"/>
</dbReference>
<dbReference type="InterPro" id="IPR054095">
    <property type="entry name" value="Androglobin_V"/>
</dbReference>
<sequence>MSLKPAKKKDLMRPGMKPYESGNLSSLSKNQKSDHKIPIWPEWSDGDIATEKWDNGGKGKDKDKGKGSGSVPFEDPEGKIELPASLKSSFHSWKRPIDYLQSAIQEKIWPTVVDPESATGFDLVSSNEHIMDSEVMRWIICQLSTLWKIQNASFSETEMSQPLNVPGTWRPWEFIYPREKSKTSHMPIYNPGGKYCIKLFWLGSWRKVTVDDYLPFDERGRMLLPATSRPHELWPALLTKALLKVASLDYQCGDPAMEFGDFSPIQCLTGWLPEHIPITSESSDRIWDLLKSVLPNWKPPSPATDTPAEAALAQPGPIIPQPVIVMDKPTPKGKRGEGKSNPGNLNNSNNFDMTNIGNSKSDSPHLAIFASYSSCSKEPLRQCDQEALATACEKLQEHNLPNKLAHVVHLSQTRGYPLIIPPPPAPIPRFKLIRKVKKDPEEEDESAKSPPRYVEVTSLLAHYDETKVIDRSQGDFAKQNNEETIEECEDTTGNDLNKKKMKKKEQIKELQMDKQGKKQKQQQNITNYEKATEKQQKQMLTVDKPLTKANLNALDKSNKKDGIRKRINTLNRVNNEEGTEKAISECESTMVDSLSRCEDEGDGDGKEDEKSNEDEAIKKQFWMSFEDFYKSFRSLIIYHKSNSYANSKWKADYKHLTTITHTSRKTAGSAAQIVDSLKPIELLFCFTSVSRWREIVIQSRHGRRESGSNHPTPVTSEAAANSQIANALSGNHIHPGLLVAEPYTWKSLEVGEAILRLRTTGTKAVLLPLPAGRHLLRLSMQAPLGYYLQICSMTPFILGDEDVVMSCLNKESLRFMAHASQRLEGVSEAVTNLDNEEMFGKAVQKMELGEQYPKIAQVMHFTGYARAFIYHLKELISEVTPAIKFAIKALILKILLHRNIGVAIESLDSIHSISDEYISYYKGSEETNISNATSEYPLEERISNKEINGVIKFQALFRGHHVRKLLKAIKPDSADYDKIKEIILRTWSKIDQSKYEFISTRILRTVLMLEPDLYPSLPFYKDEMYHMVYHDYSGSYAEQPSKTWFVVFREVFRVQESVLMIPKLTIPLQSCHLRVVNNDNGEELPRVFQHVAPSPLKKNKTGYTIVADAKTPDDGNAPAGKWRMRLIGSNQPLPVPYRDFFSTVSLTTKEIQDYYCPNKEGIFLRYAVKVRDDLLTSLQIGTSNSNAYIELQVLDNDEEVIKSTGRGHVVIPAFTFHTDFDNRKKMESRPQSSRHGSAKGRHRNPQPSAQSSTATPSKKSRPSRPSSSSSSSSNKEISAVAAIPEENKIEDNPEDRKAHKYIIQARVLRDSWKLNSTEQLFVDTLKISDRSDAIAKDRPNSSEKHEKSETQKPSKRKNKSHDDKHSKHDKDGGSRSNKSRSNVPKSQSQQTKLRYLQTENIEIKRDTERQDEIQSLKNAWEVAEPGRSEKAKLMRQKFIEEFGIPEDIIEIAEVTNELRKEDSISSIRHRGSVIEVEKSKSPIPSPKIQRKVTLKPIDFGEHTLKAENESSLLLEDIEDSRHLLQQKTIHDYRKRREEVLYRRKEDKQSRSVTKESQLQTAIELQGNLDKIRYEIKKPRETYRQKYLEAERAKAEAAAAAAAKAEEKTRTISPPKKKKGKEKSPSPSKRKK</sequence>
<dbReference type="KEGG" id="tad:TRIADDRAFT_56318"/>
<dbReference type="FunCoup" id="B3RXT0">
    <property type="interactions" value="49"/>
</dbReference>
<dbReference type="Pfam" id="PF22069">
    <property type="entry name" value="Androglobin_IV"/>
    <property type="match status" value="1"/>
</dbReference>
<dbReference type="InterPro" id="IPR038765">
    <property type="entry name" value="Papain-like_cys_pep_sf"/>
</dbReference>
<evidence type="ECO:0000259" key="3">
    <source>
        <dbReference type="PROSITE" id="PS50203"/>
    </source>
</evidence>
<dbReference type="GO" id="GO:0097227">
    <property type="term" value="C:sperm annulus"/>
    <property type="evidence" value="ECO:0000318"/>
    <property type="project" value="GO_Central"/>
</dbReference>
<feature type="compositionally biased region" description="Acidic residues" evidence="2">
    <location>
        <begin position="483"/>
        <end position="492"/>
    </location>
</feature>
<proteinExistence type="predicted"/>
<gene>
    <name evidence="5" type="ORF">TRIADDRAFT_56318</name>
</gene>
<dbReference type="PhylomeDB" id="B3RXT0"/>
<dbReference type="PANTHER" id="PTHR46298:SF1">
    <property type="entry name" value="ANDROGLOBIN"/>
    <property type="match status" value="1"/>
</dbReference>
<dbReference type="CDD" id="cd22307">
    <property type="entry name" value="Adgb_C_mid-like"/>
    <property type="match status" value="1"/>
</dbReference>
<dbReference type="PROSITE" id="PS50096">
    <property type="entry name" value="IQ"/>
    <property type="match status" value="1"/>
</dbReference>
<dbReference type="SUPFAM" id="SSF54001">
    <property type="entry name" value="Cysteine proteinases"/>
    <property type="match status" value="1"/>
</dbReference>
<feature type="domain" description="Globin" evidence="4">
    <location>
        <begin position="789"/>
        <end position="1009"/>
    </location>
</feature>
<evidence type="ECO:0000313" key="6">
    <source>
        <dbReference type="Proteomes" id="UP000009022"/>
    </source>
</evidence>
<dbReference type="PROSITE" id="PS52042">
    <property type="entry name" value="GLOBIN_CP_ADGB"/>
    <property type="match status" value="1"/>
</dbReference>
<feature type="compositionally biased region" description="Basic and acidic residues" evidence="2">
    <location>
        <begin position="1360"/>
        <end position="1373"/>
    </location>
</feature>
<feature type="region of interest" description="Disordered" evidence="2">
    <location>
        <begin position="1592"/>
        <end position="1631"/>
    </location>
</feature>
<feature type="compositionally biased region" description="Basic and acidic residues" evidence="2">
    <location>
        <begin position="1401"/>
        <end position="1410"/>
    </location>
</feature>
<feature type="region of interest" description="Disordered" evidence="2">
    <location>
        <begin position="471"/>
        <end position="544"/>
    </location>
</feature>
<organism evidence="5 6">
    <name type="scientific">Trichoplax adhaerens</name>
    <name type="common">Trichoplax reptans</name>
    <dbReference type="NCBI Taxonomy" id="10228"/>
    <lineage>
        <taxon>Eukaryota</taxon>
        <taxon>Metazoa</taxon>
        <taxon>Placozoa</taxon>
        <taxon>Uniplacotomia</taxon>
        <taxon>Trichoplacea</taxon>
        <taxon>Trichoplacidae</taxon>
        <taxon>Trichoplax</taxon>
    </lineage>
</organism>
<dbReference type="CTD" id="6753586"/>
<evidence type="ECO:0000259" key="4">
    <source>
        <dbReference type="PROSITE" id="PS52042"/>
    </source>
</evidence>